<evidence type="ECO:0000313" key="2">
    <source>
        <dbReference type="EMBL" id="KAJ1150256.1"/>
    </source>
</evidence>
<name>A0AAV7RCS9_PLEWA</name>
<gene>
    <name evidence="2" type="ORF">NDU88_003051</name>
</gene>
<sequence>MLGCGPRRLGGLRIAGDVGGVFLLRRRCWLGPGGPTEDALIWGAKWRYSRTRARPQKGSGTEQGRERESDGAKRRRGDGVTRGQAARPLDLSGTGGLLELGAGAVRPRTAPTRDPWVLTWSPGQEDPADRIKPARQKDQLVELVGGGSCPGGEQWVECPVDGIADSPGCLGAPETPKRAGLSTEVSLVQHGKQVGGKSEPCRRVTDVSLRRTKGPGAEEASG</sequence>
<keyword evidence="3" id="KW-1185">Reference proteome</keyword>
<comment type="caution">
    <text evidence="2">The sequence shown here is derived from an EMBL/GenBank/DDBJ whole genome shotgun (WGS) entry which is preliminary data.</text>
</comment>
<dbReference type="EMBL" id="JANPWB010000009">
    <property type="protein sequence ID" value="KAJ1150256.1"/>
    <property type="molecule type" value="Genomic_DNA"/>
</dbReference>
<dbReference type="Proteomes" id="UP001066276">
    <property type="component" value="Chromosome 5"/>
</dbReference>
<feature type="compositionally biased region" description="Basic and acidic residues" evidence="1">
    <location>
        <begin position="63"/>
        <end position="72"/>
    </location>
</feature>
<proteinExistence type="predicted"/>
<organism evidence="2 3">
    <name type="scientific">Pleurodeles waltl</name>
    <name type="common">Iberian ribbed newt</name>
    <dbReference type="NCBI Taxonomy" id="8319"/>
    <lineage>
        <taxon>Eukaryota</taxon>
        <taxon>Metazoa</taxon>
        <taxon>Chordata</taxon>
        <taxon>Craniata</taxon>
        <taxon>Vertebrata</taxon>
        <taxon>Euteleostomi</taxon>
        <taxon>Amphibia</taxon>
        <taxon>Batrachia</taxon>
        <taxon>Caudata</taxon>
        <taxon>Salamandroidea</taxon>
        <taxon>Salamandridae</taxon>
        <taxon>Pleurodelinae</taxon>
        <taxon>Pleurodeles</taxon>
    </lineage>
</organism>
<protein>
    <submittedName>
        <fullName evidence="2">Uncharacterized protein</fullName>
    </submittedName>
</protein>
<evidence type="ECO:0000313" key="3">
    <source>
        <dbReference type="Proteomes" id="UP001066276"/>
    </source>
</evidence>
<reference evidence="2" key="1">
    <citation type="journal article" date="2022" name="bioRxiv">
        <title>Sequencing and chromosome-scale assembly of the giantPleurodeles waltlgenome.</title>
        <authorList>
            <person name="Brown T."/>
            <person name="Elewa A."/>
            <person name="Iarovenko S."/>
            <person name="Subramanian E."/>
            <person name="Araus A.J."/>
            <person name="Petzold A."/>
            <person name="Susuki M."/>
            <person name="Suzuki K.-i.T."/>
            <person name="Hayashi T."/>
            <person name="Toyoda A."/>
            <person name="Oliveira C."/>
            <person name="Osipova E."/>
            <person name="Leigh N.D."/>
            <person name="Simon A."/>
            <person name="Yun M.H."/>
        </authorList>
    </citation>
    <scope>NUCLEOTIDE SEQUENCE</scope>
    <source>
        <strain evidence="2">20211129_DDA</strain>
        <tissue evidence="2">Liver</tissue>
    </source>
</reference>
<dbReference type="AlphaFoldDB" id="A0AAV7RCS9"/>
<accession>A0AAV7RCS9</accession>
<feature type="region of interest" description="Disordered" evidence="1">
    <location>
        <begin position="51"/>
        <end position="130"/>
    </location>
</feature>
<evidence type="ECO:0000256" key="1">
    <source>
        <dbReference type="SAM" id="MobiDB-lite"/>
    </source>
</evidence>